<dbReference type="AlphaFoldDB" id="A0A3D3R3M1"/>
<evidence type="ECO:0000313" key="2">
    <source>
        <dbReference type="EMBL" id="HCO22768.1"/>
    </source>
</evidence>
<keyword evidence="1" id="KW-0472">Membrane</keyword>
<dbReference type="EMBL" id="DQAY01000045">
    <property type="protein sequence ID" value="HCO22768.1"/>
    <property type="molecule type" value="Genomic_DNA"/>
</dbReference>
<protein>
    <submittedName>
        <fullName evidence="2">Uncharacterized protein</fullName>
    </submittedName>
</protein>
<gene>
    <name evidence="2" type="ORF">DIT97_06810</name>
</gene>
<name>A0A3D3R3M1_9PLAN</name>
<feature type="transmembrane region" description="Helical" evidence="1">
    <location>
        <begin position="20"/>
        <end position="39"/>
    </location>
</feature>
<reference evidence="2 3" key="1">
    <citation type="journal article" date="2018" name="Nat. Biotechnol.">
        <title>A standardized bacterial taxonomy based on genome phylogeny substantially revises the tree of life.</title>
        <authorList>
            <person name="Parks D.H."/>
            <person name="Chuvochina M."/>
            <person name="Waite D.W."/>
            <person name="Rinke C."/>
            <person name="Skarshewski A."/>
            <person name="Chaumeil P.A."/>
            <person name="Hugenholtz P."/>
        </authorList>
    </citation>
    <scope>NUCLEOTIDE SEQUENCE [LARGE SCALE GENOMIC DNA]</scope>
    <source>
        <strain evidence="2">UBA9375</strain>
    </source>
</reference>
<evidence type="ECO:0000313" key="3">
    <source>
        <dbReference type="Proteomes" id="UP000263642"/>
    </source>
</evidence>
<organism evidence="2 3">
    <name type="scientific">Gimesia maris</name>
    <dbReference type="NCBI Taxonomy" id="122"/>
    <lineage>
        <taxon>Bacteria</taxon>
        <taxon>Pseudomonadati</taxon>
        <taxon>Planctomycetota</taxon>
        <taxon>Planctomycetia</taxon>
        <taxon>Planctomycetales</taxon>
        <taxon>Planctomycetaceae</taxon>
        <taxon>Gimesia</taxon>
    </lineage>
</organism>
<keyword evidence="1" id="KW-1133">Transmembrane helix</keyword>
<evidence type="ECO:0000256" key="1">
    <source>
        <dbReference type="SAM" id="Phobius"/>
    </source>
</evidence>
<comment type="caution">
    <text evidence="2">The sequence shown here is derived from an EMBL/GenBank/DDBJ whole genome shotgun (WGS) entry which is preliminary data.</text>
</comment>
<sequence>MVRYEPVSVIREGDLMRKMYLLVIPVGCFIFGILMQSQITSADLESTSPKQSLGSRTEVPDSALLFSQDDLHRGAIEKQALLQEELALYRLRQAQKQLLELSRQYPQTTAGKRAQEIIEREQFYPLSNYGFVPENQFLNGIPACRNSFRTAISDRKP</sequence>
<dbReference type="Proteomes" id="UP000263642">
    <property type="component" value="Unassembled WGS sequence"/>
</dbReference>
<keyword evidence="1" id="KW-0812">Transmembrane</keyword>
<accession>A0A3D3R3M1</accession>
<proteinExistence type="predicted"/>